<evidence type="ECO:0000313" key="1">
    <source>
        <dbReference type="EMBL" id="MEA3570936.1"/>
    </source>
</evidence>
<name>A0ABU5PM27_9BACL</name>
<gene>
    <name evidence="1" type="ORF">U9M73_13170</name>
</gene>
<proteinExistence type="predicted"/>
<dbReference type="RefSeq" id="WP_323077624.1">
    <property type="nucleotide sequence ID" value="NZ_CBCSKM010000008.1"/>
</dbReference>
<sequence length="263" mass="28240">MAGRSEEALTYIAKLAGKGVPIDDAIMRTYEHLANEFIGGKLVRYTVSPGAVERLVRPIRDTKPLRMWPVKGASLHADMQGNVIARKITLTGTVENSTINTSTINAGTINGGTINGAQIIGGSIRSNTDIDITRDIRVGNNIYLGLTGQITDRRIAFVDPSIYEAYLSFTGSSRELKLRGANDVRIDAGLNAVIKAGFDVILQPSFGAYVGNTSAGNRIVVASELSTKANVSEAAYNMTYDSSTKNLKLWTREGSLLAQVTLS</sequence>
<keyword evidence="2" id="KW-1185">Reference proteome</keyword>
<comment type="caution">
    <text evidence="1">The sequence shown here is derived from an EMBL/GenBank/DDBJ whole genome shotgun (WGS) entry which is preliminary data.</text>
</comment>
<dbReference type="Proteomes" id="UP001292216">
    <property type="component" value="Unassembled WGS sequence"/>
</dbReference>
<reference evidence="1 2" key="1">
    <citation type="submission" date="2023-12" db="EMBL/GenBank/DDBJ databases">
        <title>Whole genome sequencing of Paenibacillus phoenicis isolated from the Phoenix Mars Lander spacecraft assembly facility.</title>
        <authorList>
            <person name="Garcia A."/>
            <person name="Venkateswaran K."/>
        </authorList>
    </citation>
    <scope>NUCLEOTIDE SEQUENCE [LARGE SCALE GENOMIC DNA]</scope>
    <source>
        <strain evidence="1 2">3PO2SA</strain>
    </source>
</reference>
<evidence type="ECO:0000313" key="2">
    <source>
        <dbReference type="Proteomes" id="UP001292216"/>
    </source>
</evidence>
<accession>A0ABU5PM27</accession>
<organism evidence="1 2">
    <name type="scientific">Paenibacillus phoenicis</name>
    <dbReference type="NCBI Taxonomy" id="554117"/>
    <lineage>
        <taxon>Bacteria</taxon>
        <taxon>Bacillati</taxon>
        <taxon>Bacillota</taxon>
        <taxon>Bacilli</taxon>
        <taxon>Bacillales</taxon>
        <taxon>Paenibacillaceae</taxon>
        <taxon>Paenibacillus</taxon>
    </lineage>
</organism>
<evidence type="ECO:0008006" key="3">
    <source>
        <dbReference type="Google" id="ProtNLM"/>
    </source>
</evidence>
<protein>
    <recommendedName>
        <fullName evidence="3">Adhesin domain-containing protein</fullName>
    </recommendedName>
</protein>
<dbReference type="EMBL" id="JAYERP010000001">
    <property type="protein sequence ID" value="MEA3570936.1"/>
    <property type="molecule type" value="Genomic_DNA"/>
</dbReference>